<reference evidence="3 4" key="1">
    <citation type="submission" date="2023-10" db="EMBL/GenBank/DDBJ databases">
        <title>Nicoliella lavandulae sp. nov. isolated from Lavandula angustifolia flowers.</title>
        <authorList>
            <person name="Alcantara C."/>
            <person name="Zuniga M."/>
            <person name="Landete J.M."/>
            <person name="Monedero V."/>
        </authorList>
    </citation>
    <scope>NUCLEOTIDE SEQUENCE [LARGE SCALE GENOMIC DNA]</scope>
    <source>
        <strain evidence="3 4">Es01</strain>
    </source>
</reference>
<dbReference type="GO" id="GO:0016787">
    <property type="term" value="F:hydrolase activity"/>
    <property type="evidence" value="ECO:0007669"/>
    <property type="project" value="UniProtKB-KW"/>
</dbReference>
<dbReference type="RefSeq" id="WP_339959600.1">
    <property type="nucleotide sequence ID" value="NZ_JAWMWH010000001.1"/>
</dbReference>
<evidence type="ECO:0000256" key="1">
    <source>
        <dbReference type="ARBA" id="ARBA00022801"/>
    </source>
</evidence>
<protein>
    <submittedName>
        <fullName evidence="3">S9 family peptidase</fullName>
        <ecNumber evidence="3">3.4.-.-</ecNumber>
    </submittedName>
</protein>
<sequence length="663" mass="75327">MSQGVANHDLFKLKSITQPTPVGKRYFFVENSIDEATNQYRSKIASVDDEQNYTVWANEGINVNPIVCKDKLFYLHRDADKHFQIVEMPLAGGAAKQLTSGDNIQQMKQSSDQQTLVLKITKSRVKTKYDTSDFPVPRHVNKIFNRLDGTGWLPNDLSYELVYFDVNTHQTITLFDVKQDFDLKSISADNTKIVYTKPNHPELKTDYDPTEGVYMYNVDTKEETYLTKDVDGGIFADAQFSPDGKQLGLIGNTNEHPNCTVNNFWRYDFATGQLTNVTADLDDYDFGYATGLAADFVQNRTDKGIQWLDNTHYLVHAYHHGRSVLVAGSNDDYHVVHDGIEEVYDFKAINDHQAIISVSKQAKPSELQILTINENDDEVVTIYNPNTNYEKDHQYAKSDHYVYVATDDEVQLDGWVLHAKNADATKPSPVILYIHGGPHAAYGETFFHEFQALANHGYAVVFVNPRGSTSYGQAFESDVIGHYGEHDYADVLAGLDYAINNYDDLDGDRLFVAGGSYGGFLSSWIIGHNDAFRAASVQRPVVDWQSLYGTSDIGFWFNRTELGVDLFEDANAHAIYWDKSPLKYAHNVKTPVRIQHGEYDMRCPTNQSEAYFTAVKQTGTDCDYIRYPQSFHGFSRNGLPNLRIQRIDDILEWFNRYKNEPLQ</sequence>
<dbReference type="EMBL" id="JAWMWH010000001">
    <property type="protein sequence ID" value="MEJ6399759.1"/>
    <property type="molecule type" value="Genomic_DNA"/>
</dbReference>
<dbReference type="InterPro" id="IPR029058">
    <property type="entry name" value="AB_hydrolase_fold"/>
</dbReference>
<evidence type="ECO:0000313" key="4">
    <source>
        <dbReference type="Proteomes" id="UP001370590"/>
    </source>
</evidence>
<accession>A0ABU8SJ12</accession>
<dbReference type="PANTHER" id="PTHR42776">
    <property type="entry name" value="SERINE PEPTIDASE S9 FAMILY MEMBER"/>
    <property type="match status" value="1"/>
</dbReference>
<keyword evidence="4" id="KW-1185">Reference proteome</keyword>
<feature type="domain" description="Peptidase S9 prolyl oligopeptidase catalytic" evidence="2">
    <location>
        <begin position="445"/>
        <end position="657"/>
    </location>
</feature>
<dbReference type="EC" id="3.4.-.-" evidence="3"/>
<comment type="caution">
    <text evidence="3">The sequence shown here is derived from an EMBL/GenBank/DDBJ whole genome shotgun (WGS) entry which is preliminary data.</text>
</comment>
<dbReference type="Gene3D" id="2.120.10.30">
    <property type="entry name" value="TolB, C-terminal domain"/>
    <property type="match status" value="1"/>
</dbReference>
<keyword evidence="1 3" id="KW-0378">Hydrolase</keyword>
<dbReference type="InterPro" id="IPR001375">
    <property type="entry name" value="Peptidase_S9_cat"/>
</dbReference>
<dbReference type="Proteomes" id="UP001370590">
    <property type="component" value="Unassembled WGS sequence"/>
</dbReference>
<dbReference type="Pfam" id="PF00326">
    <property type="entry name" value="Peptidase_S9"/>
    <property type="match status" value="1"/>
</dbReference>
<dbReference type="Gene3D" id="3.40.50.1820">
    <property type="entry name" value="alpha/beta hydrolase"/>
    <property type="match status" value="1"/>
</dbReference>
<evidence type="ECO:0000313" key="3">
    <source>
        <dbReference type="EMBL" id="MEJ6399759.1"/>
    </source>
</evidence>
<dbReference type="SUPFAM" id="SSF53474">
    <property type="entry name" value="alpha/beta-Hydrolases"/>
    <property type="match status" value="1"/>
</dbReference>
<name>A0ABU8SJ12_9LACO</name>
<dbReference type="PANTHER" id="PTHR42776:SF27">
    <property type="entry name" value="DIPEPTIDYL PEPTIDASE FAMILY MEMBER 6"/>
    <property type="match status" value="1"/>
</dbReference>
<dbReference type="SUPFAM" id="SSF69322">
    <property type="entry name" value="Tricorn protease domain 2"/>
    <property type="match status" value="1"/>
</dbReference>
<organism evidence="3 4">
    <name type="scientific">Nicoliella lavandulae</name>
    <dbReference type="NCBI Taxonomy" id="3082954"/>
    <lineage>
        <taxon>Bacteria</taxon>
        <taxon>Bacillati</taxon>
        <taxon>Bacillota</taxon>
        <taxon>Bacilli</taxon>
        <taxon>Lactobacillales</taxon>
        <taxon>Lactobacillaceae</taxon>
        <taxon>Nicoliella</taxon>
    </lineage>
</organism>
<evidence type="ECO:0000259" key="2">
    <source>
        <dbReference type="Pfam" id="PF00326"/>
    </source>
</evidence>
<dbReference type="InterPro" id="IPR011042">
    <property type="entry name" value="6-blade_b-propeller_TolB-like"/>
</dbReference>
<proteinExistence type="predicted"/>
<gene>
    <name evidence="3" type="ORF">R4146_00965</name>
</gene>